<accession>A0ABP0HSQ0</accession>
<keyword evidence="2" id="KW-1185">Reference proteome</keyword>
<evidence type="ECO:0000313" key="1">
    <source>
        <dbReference type="EMBL" id="CAK8992872.1"/>
    </source>
</evidence>
<reference evidence="1 2" key="1">
    <citation type="submission" date="2024-02" db="EMBL/GenBank/DDBJ databases">
        <authorList>
            <person name="Chen Y."/>
            <person name="Shah S."/>
            <person name="Dougan E. K."/>
            <person name="Thang M."/>
            <person name="Chan C."/>
        </authorList>
    </citation>
    <scope>NUCLEOTIDE SEQUENCE [LARGE SCALE GENOMIC DNA]</scope>
</reference>
<evidence type="ECO:0000313" key="2">
    <source>
        <dbReference type="Proteomes" id="UP001642464"/>
    </source>
</evidence>
<comment type="caution">
    <text evidence="1">The sequence shown here is derived from an EMBL/GenBank/DDBJ whole genome shotgun (WGS) entry which is preliminary data.</text>
</comment>
<proteinExistence type="predicted"/>
<protein>
    <submittedName>
        <fullName evidence="1">Uncharacterized protein</fullName>
    </submittedName>
</protein>
<organism evidence="1 2">
    <name type="scientific">Durusdinium trenchii</name>
    <dbReference type="NCBI Taxonomy" id="1381693"/>
    <lineage>
        <taxon>Eukaryota</taxon>
        <taxon>Sar</taxon>
        <taxon>Alveolata</taxon>
        <taxon>Dinophyceae</taxon>
        <taxon>Suessiales</taxon>
        <taxon>Symbiodiniaceae</taxon>
        <taxon>Durusdinium</taxon>
    </lineage>
</organism>
<sequence length="59" mass="6624">MWSLRMTKAIVITEHVATGLCFFPWACGLLLRPAFGLVNFVMLWLTARLDLAMGLTIRG</sequence>
<dbReference type="EMBL" id="CAXAMM010001661">
    <property type="protein sequence ID" value="CAK8992872.1"/>
    <property type="molecule type" value="Genomic_DNA"/>
</dbReference>
<name>A0ABP0HSQ0_9DINO</name>
<dbReference type="Proteomes" id="UP001642464">
    <property type="component" value="Unassembled WGS sequence"/>
</dbReference>
<gene>
    <name evidence="1" type="ORF">SCF082_LOCUS3252</name>
</gene>
<feature type="non-terminal residue" evidence="1">
    <location>
        <position position="59"/>
    </location>
</feature>